<proteinExistence type="predicted"/>
<organism evidence="1 2">
    <name type="scientific">Trichinella britovi</name>
    <name type="common">Parasitic roundworm</name>
    <dbReference type="NCBI Taxonomy" id="45882"/>
    <lineage>
        <taxon>Eukaryota</taxon>
        <taxon>Metazoa</taxon>
        <taxon>Ecdysozoa</taxon>
        <taxon>Nematoda</taxon>
        <taxon>Enoplea</taxon>
        <taxon>Dorylaimia</taxon>
        <taxon>Trichinellida</taxon>
        <taxon>Trichinellidae</taxon>
        <taxon>Trichinella</taxon>
    </lineage>
</organism>
<reference evidence="1 2" key="1">
    <citation type="submission" date="2015-01" db="EMBL/GenBank/DDBJ databases">
        <title>Evolution of Trichinella species and genotypes.</title>
        <authorList>
            <person name="Korhonen P.K."/>
            <person name="Edoardo P."/>
            <person name="Giuseppe L.R."/>
            <person name="Gasser R.B."/>
        </authorList>
    </citation>
    <scope>NUCLEOTIDE SEQUENCE [LARGE SCALE GENOMIC DNA]</scope>
    <source>
        <strain evidence="1">ISS120</strain>
    </source>
</reference>
<dbReference type="EMBL" id="JYDI01000002">
    <property type="protein sequence ID" value="KRY61242.1"/>
    <property type="molecule type" value="Genomic_DNA"/>
</dbReference>
<dbReference type="AlphaFoldDB" id="A0A0V1DIH5"/>
<evidence type="ECO:0000313" key="1">
    <source>
        <dbReference type="EMBL" id="KRY61242.1"/>
    </source>
</evidence>
<keyword evidence="2" id="KW-1185">Reference proteome</keyword>
<accession>A0A0V1DIH5</accession>
<name>A0A0V1DIH5_TRIBR</name>
<evidence type="ECO:0000313" key="2">
    <source>
        <dbReference type="Proteomes" id="UP000054653"/>
    </source>
</evidence>
<protein>
    <submittedName>
        <fullName evidence="1">Uncharacterized protein</fullName>
    </submittedName>
</protein>
<comment type="caution">
    <text evidence="1">The sequence shown here is derived from an EMBL/GenBank/DDBJ whole genome shotgun (WGS) entry which is preliminary data.</text>
</comment>
<gene>
    <name evidence="1" type="ORF">T03_13030</name>
</gene>
<dbReference type="Proteomes" id="UP000054653">
    <property type="component" value="Unassembled WGS sequence"/>
</dbReference>
<sequence length="73" mass="8657">MPSAARLLLYSYVQRNVNVQDNTTQYLERVWLATPSAARLLLYSYVQRNMYKMIQRNILKERGLTIALFMFLP</sequence>